<evidence type="ECO:0000256" key="2">
    <source>
        <dbReference type="SAM" id="Phobius"/>
    </source>
</evidence>
<feature type="compositionally biased region" description="Low complexity" evidence="1">
    <location>
        <begin position="82"/>
        <end position="106"/>
    </location>
</feature>
<keyword evidence="2" id="KW-1133">Transmembrane helix</keyword>
<feature type="transmembrane region" description="Helical" evidence="2">
    <location>
        <begin position="118"/>
        <end position="143"/>
    </location>
</feature>
<sequence length="345" mass="36329">MSLAETESVFSKSVQGQDCTVIQPIPCDITQQNATLHPDNLLKTTALSATLPTCGTNCCPFGYSCNGTVCEQNAAQNVAPGTSPSATSTIVPASSSSPESTSSPSTLTSSCSKFPVSAILAGFFSGLVVGIILTIASICLLGVHRREGSSSHHRRRSGSSFGNISEPQPNLNSGDMRSDFLRKPPQTPSTTAAGTPSRSGTVNRVRSLFRKSTSPSQNSGGMGASMMSESPRVAPPLPLNMQRSAAPVARPVTPRLQREPSYEDINIFADGDTASALRERQLTSGNGLAPRALDNRISHQTTFTDMMHESGLAGLQKGQPYVYKASTTTSPSFSPPPRSHSPRSK</sequence>
<name>A0A8H4W6W8_9HELO</name>
<dbReference type="AlphaFoldDB" id="A0A8H4W6W8"/>
<dbReference type="Proteomes" id="UP000566819">
    <property type="component" value="Unassembled WGS sequence"/>
</dbReference>
<feature type="region of interest" description="Disordered" evidence="1">
    <location>
        <begin position="146"/>
        <end position="237"/>
    </location>
</feature>
<comment type="caution">
    <text evidence="3">The sequence shown here is derived from an EMBL/GenBank/DDBJ whole genome shotgun (WGS) entry which is preliminary data.</text>
</comment>
<protein>
    <submittedName>
        <fullName evidence="3">Uncharacterized protein</fullName>
    </submittedName>
</protein>
<dbReference type="EMBL" id="JAAMPI010000083">
    <property type="protein sequence ID" value="KAF4636087.1"/>
    <property type="molecule type" value="Genomic_DNA"/>
</dbReference>
<keyword evidence="2" id="KW-0472">Membrane</keyword>
<feature type="region of interest" description="Disordered" evidence="1">
    <location>
        <begin position="77"/>
        <end position="106"/>
    </location>
</feature>
<organism evidence="3 4">
    <name type="scientific">Cudoniella acicularis</name>
    <dbReference type="NCBI Taxonomy" id="354080"/>
    <lineage>
        <taxon>Eukaryota</taxon>
        <taxon>Fungi</taxon>
        <taxon>Dikarya</taxon>
        <taxon>Ascomycota</taxon>
        <taxon>Pezizomycotina</taxon>
        <taxon>Leotiomycetes</taxon>
        <taxon>Helotiales</taxon>
        <taxon>Tricladiaceae</taxon>
        <taxon>Cudoniella</taxon>
    </lineage>
</organism>
<evidence type="ECO:0000313" key="3">
    <source>
        <dbReference type="EMBL" id="KAF4636087.1"/>
    </source>
</evidence>
<reference evidence="3 4" key="1">
    <citation type="submission" date="2020-03" db="EMBL/GenBank/DDBJ databases">
        <title>Draft Genome Sequence of Cudoniella acicularis.</title>
        <authorList>
            <person name="Buettner E."/>
            <person name="Kellner H."/>
        </authorList>
    </citation>
    <scope>NUCLEOTIDE SEQUENCE [LARGE SCALE GENOMIC DNA]</scope>
    <source>
        <strain evidence="3 4">DSM 108380</strain>
    </source>
</reference>
<evidence type="ECO:0000313" key="4">
    <source>
        <dbReference type="Proteomes" id="UP000566819"/>
    </source>
</evidence>
<gene>
    <name evidence="3" type="ORF">G7Y89_g1983</name>
</gene>
<feature type="compositionally biased region" description="Polar residues" evidence="1">
    <location>
        <begin position="188"/>
        <end position="218"/>
    </location>
</feature>
<keyword evidence="2" id="KW-0812">Transmembrane</keyword>
<feature type="region of interest" description="Disordered" evidence="1">
    <location>
        <begin position="324"/>
        <end position="345"/>
    </location>
</feature>
<feature type="compositionally biased region" description="Polar residues" evidence="1">
    <location>
        <begin position="161"/>
        <end position="175"/>
    </location>
</feature>
<keyword evidence="4" id="KW-1185">Reference proteome</keyword>
<dbReference type="OrthoDB" id="5338512at2759"/>
<accession>A0A8H4W6W8</accession>
<evidence type="ECO:0000256" key="1">
    <source>
        <dbReference type="SAM" id="MobiDB-lite"/>
    </source>
</evidence>
<proteinExistence type="predicted"/>